<evidence type="ECO:0000313" key="2">
    <source>
        <dbReference type="EMBL" id="CAL6024108.1"/>
    </source>
</evidence>
<reference evidence="1" key="1">
    <citation type="submission" date="2023-06" db="EMBL/GenBank/DDBJ databases">
        <authorList>
            <person name="Kurt Z."/>
        </authorList>
    </citation>
    <scope>NUCLEOTIDE SEQUENCE</scope>
</reference>
<gene>
    <name evidence="2" type="ORF">HINF_LOCUS29454</name>
    <name evidence="1" type="ORF">HINF_LOCUS52468</name>
</gene>
<evidence type="ECO:0000313" key="3">
    <source>
        <dbReference type="Proteomes" id="UP001642409"/>
    </source>
</evidence>
<dbReference type="Proteomes" id="UP001642409">
    <property type="component" value="Unassembled WGS sequence"/>
</dbReference>
<reference evidence="2 3" key="2">
    <citation type="submission" date="2024-07" db="EMBL/GenBank/DDBJ databases">
        <authorList>
            <person name="Akdeniz Z."/>
        </authorList>
    </citation>
    <scope>NUCLEOTIDE SEQUENCE [LARGE SCALE GENOMIC DNA]</scope>
</reference>
<sequence length="319" mass="37246">MSQKDEAKQSRTKLTNAQKTQLEVNFVEQLNKRYALQLIGIKEAATYFRALSITEQGTFDWKGLDLSIGLDSVSTIYSKNYIIDVAFVKYLKEPWPLDLKETAKVMLKEEIQNIIKEPQQMPKIKELIKTVYTKMSQKQTVNQFDYKELENKLSYVYKTMYKQEIENIFYDKNEKQIQQKLIVPELNTYEPPELEPFTLLSQNEKKADEERKLKQQCRQSGNNLNRVKDKLNGSYETSESSVDNPPGLPVVVTKYVYTGNLTPYQIEALKAQLQQLPIQHIKQETNRLILIVQQINVDSVIQQLRQIQQSFNAPFTFDQ</sequence>
<accession>A0AA86QVB1</accession>
<comment type="caution">
    <text evidence="1">The sequence shown here is derived from an EMBL/GenBank/DDBJ whole genome shotgun (WGS) entry which is preliminary data.</text>
</comment>
<dbReference type="EMBL" id="CAXDID020000095">
    <property type="protein sequence ID" value="CAL6024108.1"/>
    <property type="molecule type" value="Genomic_DNA"/>
</dbReference>
<protein>
    <submittedName>
        <fullName evidence="2">Hypothetical_protein</fullName>
    </submittedName>
</protein>
<proteinExistence type="predicted"/>
<evidence type="ECO:0000313" key="1">
    <source>
        <dbReference type="EMBL" id="CAI9964823.1"/>
    </source>
</evidence>
<organism evidence="1">
    <name type="scientific">Hexamita inflata</name>
    <dbReference type="NCBI Taxonomy" id="28002"/>
    <lineage>
        <taxon>Eukaryota</taxon>
        <taxon>Metamonada</taxon>
        <taxon>Diplomonadida</taxon>
        <taxon>Hexamitidae</taxon>
        <taxon>Hexamitinae</taxon>
        <taxon>Hexamita</taxon>
    </lineage>
</organism>
<dbReference type="AlphaFoldDB" id="A0AA86QVB1"/>
<keyword evidence="3" id="KW-1185">Reference proteome</keyword>
<dbReference type="EMBL" id="CATOUU010000983">
    <property type="protein sequence ID" value="CAI9964823.1"/>
    <property type="molecule type" value="Genomic_DNA"/>
</dbReference>
<name>A0AA86QVB1_9EUKA</name>